<proteinExistence type="predicted"/>
<gene>
    <name evidence="3" type="ORF">bsdtw1_01603</name>
</gene>
<comment type="caution">
    <text evidence="3">The sequence shown here is derived from an EMBL/GenBank/DDBJ whole genome shotgun (WGS) entry which is preliminary data.</text>
</comment>
<dbReference type="InterPro" id="IPR011109">
    <property type="entry name" value="DNA_bind_recombinase_dom"/>
</dbReference>
<sequence>MLQKTCTVDFLTKKRVDSNGEVQKYYVEESHPAIIDKEMWEAVQLEMERGLVFAETYGVFKLDYATLDNPFAGRVMCGRCSSIFGRKTWNSTNENLKRKVWMCSNRYKVKGEKGCQNKHIDDKVLYQTFINTVNAIIENKDYFM</sequence>
<dbReference type="EMBL" id="BLZR01000001">
    <property type="protein sequence ID" value="GFP75519.1"/>
    <property type="molecule type" value="Genomic_DNA"/>
</dbReference>
<evidence type="ECO:0000259" key="2">
    <source>
        <dbReference type="Pfam" id="PF13408"/>
    </source>
</evidence>
<accession>A0A6V8SE57</accession>
<dbReference type="GO" id="GO:0003677">
    <property type="term" value="F:DNA binding"/>
    <property type="evidence" value="ECO:0007669"/>
    <property type="project" value="InterPro"/>
</dbReference>
<keyword evidence="4" id="KW-1185">Reference proteome</keyword>
<dbReference type="Pfam" id="PF13408">
    <property type="entry name" value="Zn_ribbon_recom"/>
    <property type="match status" value="1"/>
</dbReference>
<organism evidence="3 4">
    <name type="scientific">Clostridium fungisolvens</name>
    <dbReference type="NCBI Taxonomy" id="1604897"/>
    <lineage>
        <taxon>Bacteria</taxon>
        <taxon>Bacillati</taxon>
        <taxon>Bacillota</taxon>
        <taxon>Clostridia</taxon>
        <taxon>Eubacteriales</taxon>
        <taxon>Clostridiaceae</taxon>
        <taxon>Clostridium</taxon>
    </lineage>
</organism>
<evidence type="ECO:0000259" key="1">
    <source>
        <dbReference type="Pfam" id="PF07508"/>
    </source>
</evidence>
<feature type="domain" description="Recombinase" evidence="1">
    <location>
        <begin position="13"/>
        <end position="49"/>
    </location>
</feature>
<feature type="domain" description="Recombinase zinc beta ribbon" evidence="2">
    <location>
        <begin position="70"/>
        <end position="133"/>
    </location>
</feature>
<protein>
    <recommendedName>
        <fullName evidence="5">Recombinase zinc beta ribbon domain-containing protein</fullName>
    </recommendedName>
</protein>
<evidence type="ECO:0000313" key="3">
    <source>
        <dbReference type="EMBL" id="GFP75519.1"/>
    </source>
</evidence>
<dbReference type="Pfam" id="PF07508">
    <property type="entry name" value="Recombinase"/>
    <property type="match status" value="1"/>
</dbReference>
<evidence type="ECO:0000313" key="4">
    <source>
        <dbReference type="Proteomes" id="UP000580568"/>
    </source>
</evidence>
<dbReference type="GO" id="GO:0000150">
    <property type="term" value="F:DNA strand exchange activity"/>
    <property type="evidence" value="ECO:0007669"/>
    <property type="project" value="InterPro"/>
</dbReference>
<name>A0A6V8SE57_9CLOT</name>
<dbReference type="RefSeq" id="WP_244638129.1">
    <property type="nucleotide sequence ID" value="NZ_BLZR01000001.1"/>
</dbReference>
<reference evidence="3 4" key="1">
    <citation type="submission" date="2020-07" db="EMBL/GenBank/DDBJ databases">
        <title>A new beta-1,3-glucan-decomposing anaerobic bacterium isolated from anoxic soil subjected to biological soil disinfestation.</title>
        <authorList>
            <person name="Ueki A."/>
            <person name="Tonouchi A."/>
        </authorList>
    </citation>
    <scope>NUCLEOTIDE SEQUENCE [LARGE SCALE GENOMIC DNA]</scope>
    <source>
        <strain evidence="3 4">TW1</strain>
    </source>
</reference>
<dbReference type="Proteomes" id="UP000580568">
    <property type="component" value="Unassembled WGS sequence"/>
</dbReference>
<dbReference type="InterPro" id="IPR025827">
    <property type="entry name" value="Zn_ribbon_recom_dom"/>
</dbReference>
<dbReference type="AlphaFoldDB" id="A0A6V8SE57"/>
<evidence type="ECO:0008006" key="5">
    <source>
        <dbReference type="Google" id="ProtNLM"/>
    </source>
</evidence>